<dbReference type="Gene3D" id="2.120.10.80">
    <property type="entry name" value="Kelch-type beta propeller"/>
    <property type="match status" value="1"/>
</dbReference>
<reference evidence="4" key="1">
    <citation type="journal article" date="2020" name="Nat. Ecol. Evol.">
        <title>Deeply conserved synteny resolves early events in vertebrate evolution.</title>
        <authorList>
            <person name="Simakov O."/>
            <person name="Marletaz F."/>
            <person name="Yue J.X."/>
            <person name="O'Connell B."/>
            <person name="Jenkins J."/>
            <person name="Brandt A."/>
            <person name="Calef R."/>
            <person name="Tung C.H."/>
            <person name="Huang T.K."/>
            <person name="Schmutz J."/>
            <person name="Satoh N."/>
            <person name="Yu J.K."/>
            <person name="Putnam N.H."/>
            <person name="Green R.E."/>
            <person name="Rokhsar D.S."/>
        </authorList>
    </citation>
    <scope>NUCLEOTIDE SEQUENCE [LARGE SCALE GENOMIC DNA]</scope>
    <source>
        <strain evidence="4">S238N-H82</strain>
    </source>
</reference>
<dbReference type="InterPro" id="IPR056737">
    <property type="entry name" value="Beta-prop_ATRN-MKLN-like"/>
</dbReference>
<keyword evidence="2" id="KW-0677">Repeat</keyword>
<reference evidence="5" key="2">
    <citation type="submission" date="2025-08" db="UniProtKB">
        <authorList>
            <consortium name="RefSeq"/>
        </authorList>
    </citation>
    <scope>IDENTIFICATION</scope>
    <source>
        <strain evidence="5">S238N-H82</strain>
        <tissue evidence="5">Testes</tissue>
    </source>
</reference>
<gene>
    <name evidence="5" type="primary">LOC118424631</name>
</gene>
<evidence type="ECO:0000313" key="5">
    <source>
        <dbReference type="RefSeq" id="XP_035689178.1"/>
    </source>
</evidence>
<evidence type="ECO:0000256" key="1">
    <source>
        <dbReference type="ARBA" id="ARBA00022441"/>
    </source>
</evidence>
<name>A0A9J7LV96_BRAFL</name>
<feature type="domain" description="BTB" evidence="3">
    <location>
        <begin position="231"/>
        <end position="298"/>
    </location>
</feature>
<dbReference type="GeneID" id="118424631"/>
<dbReference type="PROSITE" id="PS50097">
    <property type="entry name" value="BTB"/>
    <property type="match status" value="2"/>
</dbReference>
<evidence type="ECO:0000259" key="3">
    <source>
        <dbReference type="PROSITE" id="PS50097"/>
    </source>
</evidence>
<evidence type="ECO:0000256" key="2">
    <source>
        <dbReference type="ARBA" id="ARBA00022737"/>
    </source>
</evidence>
<proteinExistence type="predicted"/>
<dbReference type="AlphaFoldDB" id="A0A9J7LV96"/>
<dbReference type="SUPFAM" id="SSF54695">
    <property type="entry name" value="POZ domain"/>
    <property type="match status" value="2"/>
</dbReference>
<feature type="domain" description="BTB" evidence="3">
    <location>
        <begin position="38"/>
        <end position="109"/>
    </location>
</feature>
<keyword evidence="4" id="KW-1185">Reference proteome</keyword>
<accession>A0A9J7LV96</accession>
<dbReference type="Pfam" id="PF07707">
    <property type="entry name" value="BACK"/>
    <property type="match status" value="1"/>
</dbReference>
<dbReference type="KEGG" id="bfo:118424631"/>
<keyword evidence="1" id="KW-0880">Kelch repeat</keyword>
<dbReference type="SMART" id="SM00612">
    <property type="entry name" value="Kelch"/>
    <property type="match status" value="4"/>
</dbReference>
<dbReference type="Gene3D" id="3.30.710.10">
    <property type="entry name" value="Potassium Channel Kv1.1, Chain A"/>
    <property type="match status" value="2"/>
</dbReference>
<dbReference type="PANTHER" id="PTHR45632">
    <property type="entry name" value="LD33804P"/>
    <property type="match status" value="1"/>
</dbReference>
<dbReference type="PANTHER" id="PTHR45632:SF14">
    <property type="entry name" value="KELCH-LIKE PROTEIN 33"/>
    <property type="match status" value="1"/>
</dbReference>
<dbReference type="Pfam" id="PF24981">
    <property type="entry name" value="Beta-prop_ATRN-LZTR1"/>
    <property type="match status" value="1"/>
</dbReference>
<dbReference type="InterPro" id="IPR011333">
    <property type="entry name" value="SKP1/BTB/POZ_sf"/>
</dbReference>
<sequence length="798" mass="90441">MAFINPSDSEMSRTLKCEKHASSLLKGFQSLQEEGQLCDLELRLGTSQLASDCKKYPVHKVLLATSCDSVLAQFKSLQKGGAMPCGNVLPKVLSTFLGYVYSGTILVHAELVSALVSVADEFGCKFFKNLCMQLLKRVTSRREGTAVSREDWTFSVIKRQEMYLLQKQDNLVGKDSYKKVSEACETTEANGEVGLAAVPGITDRRIYIRNEYHTKEVVRRLQEFQSDESMCDVVLETDGVLFSAHRAVLATCSDYFRAMFTVGMRECAEDHVVLHDISAVGLDAVVRYMYTGKVQLSPETLEMVLEVAHILLVSNVIDLCCEYLILTMSAQNCLLALQLAYRYSLSRVEIAADDFILKNIPQVSQSPQFKDLTCEELCLYLESDRLEVTSEVDAFCAAATWINHDPETRVTLAGRVMHNIRFPLMSLSDLVRDVRAVKFMRTDVDCRNLVMEATKYHRYPDEQFTMQSSRTQVRSVKWMLVILGGNVMDQGASREMFYLEKSSPETPWKEDAVLPWQQVQDLPYSGKLNHAVAVVDNFLYLAGGYDKKMRLHKSFCRYDPRSDTWTDLRSMRHARSDFCLVAVDKVLFAVGGWNGEEIDFTVEKYCTKKNVWKYTETLDCGLTGHACCCHDNKIYLSGGRTVARGRSGFWLYDPESGVTSLNSLRHGRANHAMAEVKGGFIVLGGDDGSSTVPQVEVYSFEGESWSVVTTWPLVQCRFGHHVLDRTLYMCGGYDYRTSSYTDMVQALDLDRYEMWDWRIVGRLPYKYDGIAATSLLFPEHFKKENLLMAKKLMELKKV</sequence>
<dbReference type="Proteomes" id="UP000001554">
    <property type="component" value="Chromosome 10"/>
</dbReference>
<dbReference type="Pfam" id="PF00651">
    <property type="entry name" value="BTB"/>
    <property type="match status" value="2"/>
</dbReference>
<dbReference type="InterPro" id="IPR006652">
    <property type="entry name" value="Kelch_1"/>
</dbReference>
<dbReference type="InterPro" id="IPR015915">
    <property type="entry name" value="Kelch-typ_b-propeller"/>
</dbReference>
<evidence type="ECO:0000313" key="4">
    <source>
        <dbReference type="Proteomes" id="UP000001554"/>
    </source>
</evidence>
<dbReference type="SMART" id="SM00875">
    <property type="entry name" value="BACK"/>
    <property type="match status" value="1"/>
</dbReference>
<dbReference type="InterPro" id="IPR000210">
    <property type="entry name" value="BTB/POZ_dom"/>
</dbReference>
<dbReference type="SMART" id="SM00225">
    <property type="entry name" value="BTB"/>
    <property type="match status" value="2"/>
</dbReference>
<dbReference type="SUPFAM" id="SSF117281">
    <property type="entry name" value="Kelch motif"/>
    <property type="match status" value="1"/>
</dbReference>
<dbReference type="Gene3D" id="1.25.40.420">
    <property type="match status" value="1"/>
</dbReference>
<organism evidence="4 5">
    <name type="scientific">Branchiostoma floridae</name>
    <name type="common">Florida lancelet</name>
    <name type="synonym">Amphioxus</name>
    <dbReference type="NCBI Taxonomy" id="7739"/>
    <lineage>
        <taxon>Eukaryota</taxon>
        <taxon>Metazoa</taxon>
        <taxon>Chordata</taxon>
        <taxon>Cephalochordata</taxon>
        <taxon>Leptocardii</taxon>
        <taxon>Amphioxiformes</taxon>
        <taxon>Branchiostomatidae</taxon>
        <taxon>Branchiostoma</taxon>
    </lineage>
</organism>
<dbReference type="InterPro" id="IPR011705">
    <property type="entry name" value="BACK"/>
</dbReference>
<protein>
    <submittedName>
        <fullName evidence="5">Kelch-like protein 26</fullName>
    </submittedName>
</protein>
<dbReference type="OrthoDB" id="45365at2759"/>
<dbReference type="RefSeq" id="XP_035689178.1">
    <property type="nucleotide sequence ID" value="XM_035833285.1"/>
</dbReference>